<sequence>MTYFMTGLLVMLALVAVVGLFNTIKSRQSLKRNFASWYESYEKSLRISKNKMAKELIKHAIEIAASQNVLTNTQKHNIFRAVSNAGYGKAFKAWERNTLNPIRHSLGGETLSNINAVNAGVVMIIFLLHKEDDDFKLASNKALAFINPTRR</sequence>
<keyword evidence="1" id="KW-0812">Transmembrane</keyword>
<keyword evidence="1" id="KW-1133">Transmembrane helix</keyword>
<dbReference type="Proteomes" id="UP000192536">
    <property type="component" value="Unassembled WGS sequence"/>
</dbReference>
<comment type="caution">
    <text evidence="2">The sequence shown here is derived from an EMBL/GenBank/DDBJ whole genome shotgun (WGS) entry which is preliminary data.</text>
</comment>
<name>A0A1X0WBN9_9GAMM</name>
<evidence type="ECO:0000313" key="3">
    <source>
        <dbReference type="Proteomes" id="UP000192536"/>
    </source>
</evidence>
<feature type="transmembrane region" description="Helical" evidence="1">
    <location>
        <begin position="6"/>
        <end position="24"/>
    </location>
</feature>
<keyword evidence="1" id="KW-0472">Membrane</keyword>
<keyword evidence="3" id="KW-1185">Reference proteome</keyword>
<reference evidence="2 3" key="1">
    <citation type="journal article" date="2017" name="Int. J. Syst. Evol. Microbiol.">
        <title>Rouxiella badensis sp. nov. and Rouxiella silvae sp. nov. isolated from peat bog soil in Germany and emendation of the genus description.</title>
        <authorList>
            <person name="Le Fleche-Mateos A."/>
            <person name="Kugler J.H."/>
            <person name="Hansen S.H."/>
            <person name="Syldatk C."/>
            <person name="Hausmann R."/>
            <person name="Lomprez F."/>
            <person name="Vandenbogaert M."/>
            <person name="Manuguerra J.C."/>
            <person name="Grimont P.A."/>
        </authorList>
    </citation>
    <scope>NUCLEOTIDE SEQUENCE [LARGE SCALE GENOMIC DNA]</scope>
    <source>
        <strain evidence="2 3">DSM 100043</strain>
    </source>
</reference>
<gene>
    <name evidence="2" type="ORF">BS640_17855</name>
</gene>
<dbReference type="EMBL" id="MRWE01000034">
    <property type="protein sequence ID" value="ORJ24171.1"/>
    <property type="molecule type" value="Genomic_DNA"/>
</dbReference>
<dbReference type="AlphaFoldDB" id="A0A1X0WBN9"/>
<proteinExistence type="predicted"/>
<organism evidence="2 3">
    <name type="scientific">Rouxiella badensis</name>
    <dbReference type="NCBI Taxonomy" id="1646377"/>
    <lineage>
        <taxon>Bacteria</taxon>
        <taxon>Pseudomonadati</taxon>
        <taxon>Pseudomonadota</taxon>
        <taxon>Gammaproteobacteria</taxon>
        <taxon>Enterobacterales</taxon>
        <taxon>Yersiniaceae</taxon>
        <taxon>Rouxiella</taxon>
    </lineage>
</organism>
<evidence type="ECO:0000256" key="1">
    <source>
        <dbReference type="SAM" id="Phobius"/>
    </source>
</evidence>
<evidence type="ECO:0000313" key="2">
    <source>
        <dbReference type="EMBL" id="ORJ24171.1"/>
    </source>
</evidence>
<protein>
    <submittedName>
        <fullName evidence="2">Uncharacterized protein</fullName>
    </submittedName>
</protein>
<accession>A0A1X0WBN9</accession>
<dbReference type="GeneID" id="93566258"/>
<dbReference type="RefSeq" id="WP_017491085.1">
    <property type="nucleotide sequence ID" value="NZ_CAUQAZ010000009.1"/>
</dbReference>